<sequence length="295" mass="33498">MSSDEPRLPPELERDIFELAADTSDESMAALLYVARRTHLWIEPLVYRDIHVNATRRFASFLAATKSKPASFFAQHVSRLFLHVTISQPVEDVCEALKLCTGVTRIAGVGPVVIPIMKTFITGMQLERIGLFLTHIFPRLGDYPNPAGDAIDLSLPCFQSLTHFDVFDYLYKSEEADPYVAKLCALPALTHLAMNDVVPWTAIETLLAQCKLLKVLIVLWSGSRKEGVERAREMPFEDDRFVMAVYADVDGSIQYAPNLWTNMEEFIRAKRERRIEGNRYWVGKWADQEVLASED</sequence>
<proteinExistence type="predicted"/>
<accession>A0A8H6VWF3</accession>
<gene>
    <name evidence="1" type="ORF">HMN09_01105800</name>
</gene>
<dbReference type="EMBL" id="JACAZE010000017">
    <property type="protein sequence ID" value="KAF7296357.1"/>
    <property type="molecule type" value="Genomic_DNA"/>
</dbReference>
<protein>
    <submittedName>
        <fullName evidence="1">Zn(2)-C6 fungal-type domain-containing protein</fullName>
    </submittedName>
</protein>
<evidence type="ECO:0000313" key="2">
    <source>
        <dbReference type="Proteomes" id="UP000613580"/>
    </source>
</evidence>
<comment type="caution">
    <text evidence="1">The sequence shown here is derived from an EMBL/GenBank/DDBJ whole genome shotgun (WGS) entry which is preliminary data.</text>
</comment>
<organism evidence="1 2">
    <name type="scientific">Mycena chlorophos</name>
    <name type="common">Agaric fungus</name>
    <name type="synonym">Agaricus chlorophos</name>
    <dbReference type="NCBI Taxonomy" id="658473"/>
    <lineage>
        <taxon>Eukaryota</taxon>
        <taxon>Fungi</taxon>
        <taxon>Dikarya</taxon>
        <taxon>Basidiomycota</taxon>
        <taxon>Agaricomycotina</taxon>
        <taxon>Agaricomycetes</taxon>
        <taxon>Agaricomycetidae</taxon>
        <taxon>Agaricales</taxon>
        <taxon>Marasmiineae</taxon>
        <taxon>Mycenaceae</taxon>
        <taxon>Mycena</taxon>
    </lineage>
</organism>
<evidence type="ECO:0000313" key="1">
    <source>
        <dbReference type="EMBL" id="KAF7296357.1"/>
    </source>
</evidence>
<dbReference type="Proteomes" id="UP000613580">
    <property type="component" value="Unassembled WGS sequence"/>
</dbReference>
<keyword evidence="2" id="KW-1185">Reference proteome</keyword>
<reference evidence="1" key="1">
    <citation type="submission" date="2020-05" db="EMBL/GenBank/DDBJ databases">
        <title>Mycena genomes resolve the evolution of fungal bioluminescence.</title>
        <authorList>
            <person name="Tsai I.J."/>
        </authorList>
    </citation>
    <scope>NUCLEOTIDE SEQUENCE</scope>
    <source>
        <strain evidence="1">110903Hualien_Pintung</strain>
    </source>
</reference>
<dbReference type="AlphaFoldDB" id="A0A8H6VWF3"/>
<name>A0A8H6VWF3_MYCCL</name>
<dbReference type="OrthoDB" id="2900663at2759"/>